<accession>A0A395YS86</accession>
<evidence type="ECO:0000313" key="2">
    <source>
        <dbReference type="EMBL" id="RHD76602.1"/>
    </source>
</evidence>
<dbReference type="EMBL" id="VOHW01000002">
    <property type="protein sequence ID" value="TWV63492.1"/>
    <property type="molecule type" value="Genomic_DNA"/>
</dbReference>
<dbReference type="AlphaFoldDB" id="A0A395YS86"/>
<dbReference type="Gene3D" id="3.30.160.250">
    <property type="match status" value="1"/>
</dbReference>
<dbReference type="Proteomes" id="UP001198806">
    <property type="component" value="Unassembled WGS sequence"/>
</dbReference>
<sequence length="132" mass="14818">MEKIIVQIGWCDNYCAASDEILGCVACSDTIEGIKKEYRSALDFHIKGMLEDGDELPEKLKNEYELVFELDTSAMLHSLDGIVTRKAIAKVTGINEALLTHYANGFRKPRPVQRQRIIDGIHQIGRELTLIG</sequence>
<evidence type="ECO:0000313" key="1">
    <source>
        <dbReference type="EMBL" id="MCB6517749.1"/>
    </source>
</evidence>
<reference evidence="2 4" key="1">
    <citation type="submission" date="2018-08" db="EMBL/GenBank/DDBJ databases">
        <title>A genome reference for cultivated species of the human gut microbiota.</title>
        <authorList>
            <person name="Zou Y."/>
            <person name="Xue W."/>
            <person name="Luo G."/>
        </authorList>
    </citation>
    <scope>NUCLEOTIDE SEQUENCE [LARGE SCALE GENOMIC DNA]</scope>
    <source>
        <strain evidence="2 4">AM30-4</strain>
    </source>
</reference>
<evidence type="ECO:0000313" key="4">
    <source>
        <dbReference type="Proteomes" id="UP000284660"/>
    </source>
</evidence>
<dbReference type="EMBL" id="QSJN01000003">
    <property type="protein sequence ID" value="RHD76602.1"/>
    <property type="molecule type" value="Genomic_DNA"/>
</dbReference>
<evidence type="ECO:0000313" key="5">
    <source>
        <dbReference type="Proteomes" id="UP000315827"/>
    </source>
</evidence>
<dbReference type="RefSeq" id="WP_008780112.1">
    <property type="nucleotide sequence ID" value="NZ_CAXVLJ010000007.1"/>
</dbReference>
<dbReference type="InterPro" id="IPR035069">
    <property type="entry name" value="TTHA1013/TTHA0281-like"/>
</dbReference>
<dbReference type="SUPFAM" id="SSF143100">
    <property type="entry name" value="TTHA1013/TTHA0281-like"/>
    <property type="match status" value="1"/>
</dbReference>
<dbReference type="EMBL" id="JAJCNI010000008">
    <property type="protein sequence ID" value="MCB6517749.1"/>
    <property type="molecule type" value="Genomic_DNA"/>
</dbReference>
<reference evidence="1" key="3">
    <citation type="submission" date="2021-10" db="EMBL/GenBank/DDBJ databases">
        <title>Collection of gut derived symbiotic bacterial strains cultured from healthy donors.</title>
        <authorList>
            <person name="Lin H."/>
            <person name="Littmann E."/>
            <person name="Kohout C."/>
            <person name="Pamer E.G."/>
        </authorList>
    </citation>
    <scope>NUCLEOTIDE SEQUENCE</scope>
    <source>
        <strain evidence="1">DFI.2.94</strain>
    </source>
</reference>
<organism evidence="2 4">
    <name type="scientific">Parabacteroides distasonis</name>
    <dbReference type="NCBI Taxonomy" id="823"/>
    <lineage>
        <taxon>Bacteria</taxon>
        <taxon>Pseudomonadati</taxon>
        <taxon>Bacteroidota</taxon>
        <taxon>Bacteroidia</taxon>
        <taxon>Bacteroidales</taxon>
        <taxon>Tannerellaceae</taxon>
        <taxon>Parabacteroides</taxon>
    </lineage>
</organism>
<dbReference type="Proteomes" id="UP000284660">
    <property type="component" value="Unassembled WGS sequence"/>
</dbReference>
<comment type="caution">
    <text evidence="2">The sequence shown here is derived from an EMBL/GenBank/DDBJ whole genome shotgun (WGS) entry which is preliminary data.</text>
</comment>
<protein>
    <submittedName>
        <fullName evidence="2">HicB family protein</fullName>
    </submittedName>
</protein>
<evidence type="ECO:0000313" key="3">
    <source>
        <dbReference type="EMBL" id="TWV63492.1"/>
    </source>
</evidence>
<reference evidence="3 5" key="2">
    <citation type="submission" date="2019-07" db="EMBL/GenBank/DDBJ databases">
        <title>Genome sequencing of Parabacteroides distasonis iSURF_7.</title>
        <authorList>
            <person name="Degefu H.N."/>
            <person name="Ruoff K.L."/>
            <person name="Price C.E."/>
            <person name="Valls R.A."/>
            <person name="O'Toole G.A."/>
        </authorList>
    </citation>
    <scope>NUCLEOTIDE SEQUENCE [LARGE SCALE GENOMIC DNA]</scope>
    <source>
        <strain evidence="3 5">CFPLTA003_1B</strain>
    </source>
</reference>
<name>A0A395YS86_PARDI</name>
<gene>
    <name evidence="2" type="ORF">DW782_07575</name>
    <name evidence="3" type="ORF">FSA05_04995</name>
    <name evidence="1" type="ORF">LI194_08075</name>
</gene>
<proteinExistence type="predicted"/>
<dbReference type="Proteomes" id="UP000315827">
    <property type="component" value="Unassembled WGS sequence"/>
</dbReference>